<proteinExistence type="predicted"/>
<feature type="compositionally biased region" description="Basic and acidic residues" evidence="1">
    <location>
        <begin position="11"/>
        <end position="21"/>
    </location>
</feature>
<dbReference type="GeneID" id="38785796"/>
<accession>A0A401H3B0</accession>
<protein>
    <submittedName>
        <fullName evidence="2">Uncharacterized protein</fullName>
    </submittedName>
</protein>
<organism evidence="2 3">
    <name type="scientific">Sparassis crispa</name>
    <dbReference type="NCBI Taxonomy" id="139825"/>
    <lineage>
        <taxon>Eukaryota</taxon>
        <taxon>Fungi</taxon>
        <taxon>Dikarya</taxon>
        <taxon>Basidiomycota</taxon>
        <taxon>Agaricomycotina</taxon>
        <taxon>Agaricomycetes</taxon>
        <taxon>Polyporales</taxon>
        <taxon>Sparassidaceae</taxon>
        <taxon>Sparassis</taxon>
    </lineage>
</organism>
<evidence type="ECO:0000256" key="1">
    <source>
        <dbReference type="SAM" id="MobiDB-lite"/>
    </source>
</evidence>
<feature type="compositionally biased region" description="Basic residues" evidence="1">
    <location>
        <begin position="1"/>
        <end position="10"/>
    </location>
</feature>
<sequence>MPRGRPKRVHKDAVKQADARPRTVHPYTRRASSEYDAVFARDPSALVGLPERRNNFSFRVISP</sequence>
<keyword evidence="3" id="KW-1185">Reference proteome</keyword>
<gene>
    <name evidence="2" type="ORF">SCP_1402870</name>
</gene>
<dbReference type="RefSeq" id="XP_027619792.1">
    <property type="nucleotide sequence ID" value="XM_027763991.1"/>
</dbReference>
<evidence type="ECO:0000313" key="3">
    <source>
        <dbReference type="Proteomes" id="UP000287166"/>
    </source>
</evidence>
<dbReference type="AlphaFoldDB" id="A0A401H3B0"/>
<name>A0A401H3B0_9APHY</name>
<dbReference type="Proteomes" id="UP000287166">
    <property type="component" value="Unassembled WGS sequence"/>
</dbReference>
<evidence type="ECO:0000313" key="2">
    <source>
        <dbReference type="EMBL" id="GBE88879.1"/>
    </source>
</evidence>
<feature type="region of interest" description="Disordered" evidence="1">
    <location>
        <begin position="1"/>
        <end position="29"/>
    </location>
</feature>
<reference evidence="2 3" key="1">
    <citation type="journal article" date="2018" name="Sci. Rep.">
        <title>Genome sequence of the cauliflower mushroom Sparassis crispa (Hanabiratake) and its association with beneficial usage.</title>
        <authorList>
            <person name="Kiyama R."/>
            <person name="Furutani Y."/>
            <person name="Kawaguchi K."/>
            <person name="Nakanishi T."/>
        </authorList>
    </citation>
    <scope>NUCLEOTIDE SEQUENCE [LARGE SCALE GENOMIC DNA]</scope>
</reference>
<dbReference type="InParanoid" id="A0A401H3B0"/>
<comment type="caution">
    <text evidence="2">The sequence shown here is derived from an EMBL/GenBank/DDBJ whole genome shotgun (WGS) entry which is preliminary data.</text>
</comment>
<dbReference type="EMBL" id="BFAD01000014">
    <property type="protein sequence ID" value="GBE88879.1"/>
    <property type="molecule type" value="Genomic_DNA"/>
</dbReference>